<comment type="caution">
    <text evidence="2">Lacks conserved residue(s) required for the propagation of feature annotation.</text>
</comment>
<reference evidence="5 7" key="1">
    <citation type="submission" date="2016-10" db="EMBL/GenBank/DDBJ databases">
        <title>Draft genome sequences of four alkaliphilic bacteria belonging to the Anaerobacillus genus.</title>
        <authorList>
            <person name="Bassil N.M."/>
            <person name="Lloyd J.R."/>
        </authorList>
    </citation>
    <scope>NUCLEOTIDE SEQUENCE [LARGE SCALE GENOMIC DNA]</scope>
    <source>
        <strain evidence="5 7">NB2006</strain>
    </source>
</reference>
<keyword evidence="7" id="KW-1185">Reference proteome</keyword>
<dbReference type="InterPro" id="IPR012340">
    <property type="entry name" value="NA-bd_OB-fold"/>
</dbReference>
<feature type="region of interest" description="Disordered" evidence="4">
    <location>
        <begin position="104"/>
        <end position="148"/>
    </location>
</feature>
<gene>
    <name evidence="6" type="primary">ssb</name>
    <name evidence="6" type="ORF">AWH56_008790</name>
    <name evidence="5" type="ORF">AWH56_21525</name>
</gene>
<accession>A0A1S2L3H3</accession>
<dbReference type="NCBIfam" id="TIGR00621">
    <property type="entry name" value="ssb"/>
    <property type="match status" value="1"/>
</dbReference>
<dbReference type="Proteomes" id="UP000180175">
    <property type="component" value="Chromosome"/>
</dbReference>
<evidence type="ECO:0000256" key="3">
    <source>
        <dbReference type="PIRNR" id="PIRNR002070"/>
    </source>
</evidence>
<dbReference type="InterPro" id="IPR011344">
    <property type="entry name" value="ssDNA-bd"/>
</dbReference>
<dbReference type="GO" id="GO:0009295">
    <property type="term" value="C:nucleoid"/>
    <property type="evidence" value="ECO:0007669"/>
    <property type="project" value="TreeGrafter"/>
</dbReference>
<dbReference type="EMBL" id="CP063356">
    <property type="protein sequence ID" value="QOY37658.1"/>
    <property type="molecule type" value="Genomic_DNA"/>
</dbReference>
<dbReference type="GO" id="GO:0006260">
    <property type="term" value="P:DNA replication"/>
    <property type="evidence" value="ECO:0007669"/>
    <property type="project" value="InterPro"/>
</dbReference>
<proteinExistence type="inferred from homology"/>
<dbReference type="RefSeq" id="WP_071318979.1">
    <property type="nucleotide sequence ID" value="NZ_CP063356.2"/>
</dbReference>
<evidence type="ECO:0000256" key="2">
    <source>
        <dbReference type="HAMAP-Rule" id="MF_00984"/>
    </source>
</evidence>
<dbReference type="AlphaFoldDB" id="A0A1S2L3H3"/>
<dbReference type="HAMAP" id="MF_00984">
    <property type="entry name" value="SSB"/>
    <property type="match status" value="1"/>
</dbReference>
<evidence type="ECO:0000313" key="5">
    <source>
        <dbReference type="EMBL" id="OIJ06165.1"/>
    </source>
</evidence>
<organism evidence="5 7">
    <name type="scientific">Anaerobacillus isosaccharinicus</name>
    <dbReference type="NCBI Taxonomy" id="1532552"/>
    <lineage>
        <taxon>Bacteria</taxon>
        <taxon>Bacillati</taxon>
        <taxon>Bacillota</taxon>
        <taxon>Bacilli</taxon>
        <taxon>Bacillales</taxon>
        <taxon>Bacillaceae</taxon>
        <taxon>Anaerobacillus</taxon>
    </lineage>
</organism>
<feature type="compositionally biased region" description="Low complexity" evidence="4">
    <location>
        <begin position="110"/>
        <end position="127"/>
    </location>
</feature>
<evidence type="ECO:0000256" key="1">
    <source>
        <dbReference type="ARBA" id="ARBA00023125"/>
    </source>
</evidence>
<dbReference type="PROSITE" id="PS50935">
    <property type="entry name" value="SSB"/>
    <property type="match status" value="1"/>
</dbReference>
<dbReference type="EMBL" id="LQXD01000186">
    <property type="protein sequence ID" value="OIJ06165.1"/>
    <property type="molecule type" value="Genomic_DNA"/>
</dbReference>
<name>A0A1S2L3H3_9BACI</name>
<dbReference type="InterPro" id="IPR000424">
    <property type="entry name" value="Primosome_PriB/ssb"/>
</dbReference>
<sequence>MLNSVNLIGRLTRKPEMKYTPNGIAVGNVNLAVNRAYLNQEGKREADFIQVIAWKKLIENAATHLDKGSLISVEARIQTRSYENNEGKKVFVTEIVADKIHYLDTKGKGNNSSNNNNSNNNTSYDNNDPFAGSDPFADNLPDDDGLPF</sequence>
<protein>
    <recommendedName>
        <fullName evidence="2 3">Single-stranded DNA-binding protein</fullName>
        <shortName evidence="2">SSB</shortName>
    </recommendedName>
</protein>
<dbReference type="KEGG" id="aia:AWH56_008790"/>
<reference evidence="6 7" key="2">
    <citation type="journal article" date="2017" name="Genome Announc.">
        <title>Draft Genome Sequences of Four Alkaliphilic Bacteria Belonging to the Anaerobacillus Genus.</title>
        <authorList>
            <person name="Bassil N.M."/>
            <person name="Lloyd J.R."/>
        </authorList>
    </citation>
    <scope>NUCLEOTIDE SEQUENCE [LARGE SCALE GENOMIC DNA]</scope>
    <source>
        <strain evidence="6 7">NB2006</strain>
    </source>
</reference>
<dbReference type="GO" id="GO:0003697">
    <property type="term" value="F:single-stranded DNA binding"/>
    <property type="evidence" value="ECO:0007669"/>
    <property type="project" value="UniProtKB-UniRule"/>
</dbReference>
<evidence type="ECO:0000313" key="6">
    <source>
        <dbReference type="EMBL" id="QOY37658.1"/>
    </source>
</evidence>
<evidence type="ECO:0000313" key="7">
    <source>
        <dbReference type="Proteomes" id="UP000180175"/>
    </source>
</evidence>
<dbReference type="Pfam" id="PF00436">
    <property type="entry name" value="SSB"/>
    <property type="match status" value="1"/>
</dbReference>
<reference evidence="6 7" key="3">
    <citation type="journal article" date="2019" name="Int. J. Syst. Evol. Microbiol.">
        <title>Anaerobacillus isosaccharinicus sp. nov., an alkaliphilic bacterium which degrades isosaccharinic acid.</title>
        <authorList>
            <person name="Bassil N.M."/>
            <person name="Lloyd J.R."/>
        </authorList>
    </citation>
    <scope>NUCLEOTIDE SEQUENCE [LARGE SCALE GENOMIC DNA]</scope>
    <source>
        <strain evidence="6 7">NB2006</strain>
    </source>
</reference>
<dbReference type="CDD" id="cd04496">
    <property type="entry name" value="SSB_OBF"/>
    <property type="match status" value="1"/>
</dbReference>
<dbReference type="PANTHER" id="PTHR10302:SF0">
    <property type="entry name" value="SINGLE-STRANDED DNA-BINDING PROTEIN, MITOCHONDRIAL"/>
    <property type="match status" value="1"/>
</dbReference>
<dbReference type="PANTHER" id="PTHR10302">
    <property type="entry name" value="SINGLE-STRANDED DNA-BINDING PROTEIN"/>
    <property type="match status" value="1"/>
</dbReference>
<evidence type="ECO:0000256" key="4">
    <source>
        <dbReference type="SAM" id="MobiDB-lite"/>
    </source>
</evidence>
<comment type="subunit">
    <text evidence="2">Homotetramer.</text>
</comment>
<dbReference type="SUPFAM" id="SSF50249">
    <property type="entry name" value="Nucleic acid-binding proteins"/>
    <property type="match status" value="1"/>
</dbReference>
<keyword evidence="1 2" id="KW-0238">DNA-binding</keyword>
<reference evidence="6" key="4">
    <citation type="submission" date="2020-10" db="EMBL/GenBank/DDBJ databases">
        <authorList>
            <person name="Bassil N.M."/>
            <person name="Lloyd J.R."/>
        </authorList>
    </citation>
    <scope>NUCLEOTIDE SEQUENCE</scope>
    <source>
        <strain evidence="6">NB2006</strain>
    </source>
</reference>
<dbReference type="PIRSF" id="PIRSF002070">
    <property type="entry name" value="SSB"/>
    <property type="match status" value="1"/>
</dbReference>
<dbReference type="OrthoDB" id="9809878at2"/>
<dbReference type="Gene3D" id="2.40.50.140">
    <property type="entry name" value="Nucleic acid-binding proteins"/>
    <property type="match status" value="1"/>
</dbReference>